<dbReference type="GO" id="GO:0004523">
    <property type="term" value="F:RNA-DNA hybrid ribonuclease activity"/>
    <property type="evidence" value="ECO:0007669"/>
    <property type="project" value="InterPro"/>
</dbReference>
<name>A0AAV4MDH8_9ARAC</name>
<dbReference type="CDD" id="cd09276">
    <property type="entry name" value="Rnase_HI_RT_non_LTR"/>
    <property type="match status" value="1"/>
</dbReference>
<gene>
    <name evidence="2" type="primary">AVEN_28471_1</name>
    <name evidence="2" type="ORF">CDAR_312631</name>
</gene>
<evidence type="ECO:0000259" key="1">
    <source>
        <dbReference type="PROSITE" id="PS50879"/>
    </source>
</evidence>
<dbReference type="AlphaFoldDB" id="A0AAV4MDH8"/>
<accession>A0AAV4MDH8</accession>
<dbReference type="SUPFAM" id="SSF53098">
    <property type="entry name" value="Ribonuclease H-like"/>
    <property type="match status" value="1"/>
</dbReference>
<dbReference type="PROSITE" id="PS50879">
    <property type="entry name" value="RNASE_H_1"/>
    <property type="match status" value="1"/>
</dbReference>
<protein>
    <submittedName>
        <fullName evidence="2">RNase H domain-containing protein</fullName>
    </submittedName>
</protein>
<feature type="domain" description="RNase H type-1" evidence="1">
    <location>
        <begin position="40"/>
        <end position="164"/>
    </location>
</feature>
<comment type="caution">
    <text evidence="2">The sequence shown here is derived from an EMBL/GenBank/DDBJ whole genome shotgun (WGS) entry which is preliminary data.</text>
</comment>
<organism evidence="2 3">
    <name type="scientific">Caerostris darwini</name>
    <dbReference type="NCBI Taxonomy" id="1538125"/>
    <lineage>
        <taxon>Eukaryota</taxon>
        <taxon>Metazoa</taxon>
        <taxon>Ecdysozoa</taxon>
        <taxon>Arthropoda</taxon>
        <taxon>Chelicerata</taxon>
        <taxon>Arachnida</taxon>
        <taxon>Araneae</taxon>
        <taxon>Araneomorphae</taxon>
        <taxon>Entelegynae</taxon>
        <taxon>Araneoidea</taxon>
        <taxon>Araneidae</taxon>
        <taxon>Caerostris</taxon>
    </lineage>
</organism>
<dbReference type="Pfam" id="PF00075">
    <property type="entry name" value="RNase_H"/>
    <property type="match status" value="1"/>
</dbReference>
<dbReference type="GO" id="GO:0003676">
    <property type="term" value="F:nucleic acid binding"/>
    <property type="evidence" value="ECO:0007669"/>
    <property type="project" value="InterPro"/>
</dbReference>
<dbReference type="InterPro" id="IPR002156">
    <property type="entry name" value="RNaseH_domain"/>
</dbReference>
<keyword evidence="3" id="KW-1185">Reference proteome</keyword>
<evidence type="ECO:0000313" key="3">
    <source>
        <dbReference type="Proteomes" id="UP001054837"/>
    </source>
</evidence>
<proteinExistence type="predicted"/>
<dbReference type="Gene3D" id="3.30.420.10">
    <property type="entry name" value="Ribonuclease H-like superfamily/Ribonuclease H"/>
    <property type="match status" value="1"/>
</dbReference>
<dbReference type="Proteomes" id="UP001054837">
    <property type="component" value="Unassembled WGS sequence"/>
</dbReference>
<reference evidence="2 3" key="1">
    <citation type="submission" date="2021-06" db="EMBL/GenBank/DDBJ databases">
        <title>Caerostris darwini draft genome.</title>
        <authorList>
            <person name="Kono N."/>
            <person name="Arakawa K."/>
        </authorList>
    </citation>
    <scope>NUCLEOTIDE SEQUENCE [LARGE SCALE GENOMIC DNA]</scope>
</reference>
<sequence length="375" mass="42865">MEGAFRSENRPMLVHSGHSGPYLYLSGVAVVMRSIWLGRPRAGHGSKRDEKTGYAIVNFKNNKEIFHSKKRISNHATVFTAELLAINEAIDYIIVNNFPNTIIVSDSRSVLDALGNANNKDTNIHKLNEKIASFKGIINFEWIKAHEGFAGNETADRYAKEATLNDNIECYIKYSKIQIKNKINKDIKLDWQNSWNSSKNARDLYLIFPNINIKRICGDFLLNQILTTHGALASYQHRFFGKPEICGCEDAREDRNHIVYNCKKWHDARKREFPTDFQKLSIRTLLNNKKSRTLIRGMVEENFMEIMNDLESSYRPGLLSQLRPEVPHVFGPDGKLIDLREKAETILAANEEGRISLSSARRNRGEKVPVTFPSP</sequence>
<dbReference type="InterPro" id="IPR012337">
    <property type="entry name" value="RNaseH-like_sf"/>
</dbReference>
<dbReference type="InterPro" id="IPR036397">
    <property type="entry name" value="RNaseH_sf"/>
</dbReference>
<dbReference type="EMBL" id="BPLQ01000337">
    <property type="protein sequence ID" value="GIX70131.1"/>
    <property type="molecule type" value="Genomic_DNA"/>
</dbReference>
<evidence type="ECO:0000313" key="2">
    <source>
        <dbReference type="EMBL" id="GIX70131.1"/>
    </source>
</evidence>